<dbReference type="Proteomes" id="UP001629249">
    <property type="component" value="Unassembled WGS sequence"/>
</dbReference>
<dbReference type="RefSeq" id="WP_408328977.1">
    <property type="nucleotide sequence ID" value="NZ_JAQQFH010000008.1"/>
</dbReference>
<evidence type="ECO:0000313" key="2">
    <source>
        <dbReference type="Proteomes" id="UP001629249"/>
    </source>
</evidence>
<reference evidence="1 2" key="1">
    <citation type="journal article" date="2024" name="Chem. Sci.">
        <title>Discovery of megapolipeptins by genome mining of a Burkholderiales bacteria collection.</title>
        <authorList>
            <person name="Paulo B.S."/>
            <person name="Recchia M.J.J."/>
            <person name="Lee S."/>
            <person name="Fergusson C.H."/>
            <person name="Romanowski S.B."/>
            <person name="Hernandez A."/>
            <person name="Krull N."/>
            <person name="Liu D.Y."/>
            <person name="Cavanagh H."/>
            <person name="Bos A."/>
            <person name="Gray C.A."/>
            <person name="Murphy B.T."/>
            <person name="Linington R.G."/>
            <person name="Eustaquio A.S."/>
        </authorList>
    </citation>
    <scope>NUCLEOTIDE SEQUENCE [LARGE SCALE GENOMIC DNA]</scope>
    <source>
        <strain evidence="1 2">RL16-012-BIC-B</strain>
    </source>
</reference>
<proteinExistence type="predicted"/>
<protein>
    <submittedName>
        <fullName evidence="1">Uncharacterized protein</fullName>
    </submittedName>
</protein>
<organism evidence="1 2">
    <name type="scientific">Paraburkholderia agricolaris</name>
    <dbReference type="NCBI Taxonomy" id="2152888"/>
    <lineage>
        <taxon>Bacteria</taxon>
        <taxon>Pseudomonadati</taxon>
        <taxon>Pseudomonadota</taxon>
        <taxon>Betaproteobacteria</taxon>
        <taxon>Burkholderiales</taxon>
        <taxon>Burkholderiaceae</taxon>
        <taxon>Paraburkholderia</taxon>
    </lineage>
</organism>
<dbReference type="EMBL" id="JAQQFN010000014">
    <property type="protein sequence ID" value="MFL9885136.1"/>
    <property type="molecule type" value="Genomic_DNA"/>
</dbReference>
<sequence length="56" mass="6321">MAETLERIARQPGCHGVRTQSWALFQNARSHGYAGQLPQLFYLQKTGHGERLLLAL</sequence>
<accession>A0ABW8ZSJ6</accession>
<name>A0ABW8ZSJ6_9BURK</name>
<comment type="caution">
    <text evidence="1">The sequence shown here is derived from an EMBL/GenBank/DDBJ whole genome shotgun (WGS) entry which is preliminary data.</text>
</comment>
<gene>
    <name evidence="1" type="ORF">PQR66_18990</name>
</gene>
<evidence type="ECO:0000313" key="1">
    <source>
        <dbReference type="EMBL" id="MFL9885136.1"/>
    </source>
</evidence>
<keyword evidence="2" id="KW-1185">Reference proteome</keyword>